<name>A0A7E4UM70_PANRE</name>
<evidence type="ECO:0000313" key="1">
    <source>
        <dbReference type="Proteomes" id="UP000492821"/>
    </source>
</evidence>
<organism evidence="1 2">
    <name type="scientific">Panagrellus redivivus</name>
    <name type="common">Microworm</name>
    <dbReference type="NCBI Taxonomy" id="6233"/>
    <lineage>
        <taxon>Eukaryota</taxon>
        <taxon>Metazoa</taxon>
        <taxon>Ecdysozoa</taxon>
        <taxon>Nematoda</taxon>
        <taxon>Chromadorea</taxon>
        <taxon>Rhabditida</taxon>
        <taxon>Tylenchina</taxon>
        <taxon>Panagrolaimomorpha</taxon>
        <taxon>Panagrolaimoidea</taxon>
        <taxon>Panagrolaimidae</taxon>
        <taxon>Panagrellus</taxon>
    </lineage>
</organism>
<sequence length="85" mass="9514">MFFFNPLLLNVTGGFNLLSALMFRRDTSHPYTFIRVNPLIGCAPVLTCYVATENNWSYCGSSSLAVTGQNAFHFRHNEIFCGSTI</sequence>
<evidence type="ECO:0000313" key="2">
    <source>
        <dbReference type="WBParaSite" id="Pan_g10151.t1"/>
    </source>
</evidence>
<reference evidence="1" key="1">
    <citation type="journal article" date="2013" name="Genetics">
        <title>The draft genome and transcriptome of Panagrellus redivivus are shaped by the harsh demands of a free-living lifestyle.</title>
        <authorList>
            <person name="Srinivasan J."/>
            <person name="Dillman A.R."/>
            <person name="Macchietto M.G."/>
            <person name="Heikkinen L."/>
            <person name="Lakso M."/>
            <person name="Fracchia K.M."/>
            <person name="Antoshechkin I."/>
            <person name="Mortazavi A."/>
            <person name="Wong G."/>
            <person name="Sternberg P.W."/>
        </authorList>
    </citation>
    <scope>NUCLEOTIDE SEQUENCE [LARGE SCALE GENOMIC DNA]</scope>
    <source>
        <strain evidence="1">MT8872</strain>
    </source>
</reference>
<keyword evidence="1" id="KW-1185">Reference proteome</keyword>
<accession>A0A7E4UM70</accession>
<dbReference type="AlphaFoldDB" id="A0A7E4UM70"/>
<dbReference type="WBParaSite" id="Pan_g10151.t1">
    <property type="protein sequence ID" value="Pan_g10151.t1"/>
    <property type="gene ID" value="Pan_g10151"/>
</dbReference>
<protein>
    <submittedName>
        <fullName evidence="2">Secreted protein</fullName>
    </submittedName>
</protein>
<proteinExistence type="predicted"/>
<reference evidence="2" key="2">
    <citation type="submission" date="2020-10" db="UniProtKB">
        <authorList>
            <consortium name="WormBaseParasite"/>
        </authorList>
    </citation>
    <scope>IDENTIFICATION</scope>
</reference>
<dbReference type="Proteomes" id="UP000492821">
    <property type="component" value="Unassembled WGS sequence"/>
</dbReference>